<evidence type="ECO:0000256" key="5">
    <source>
        <dbReference type="ARBA" id="ARBA00022989"/>
    </source>
</evidence>
<sequence>MTNNNDVVDSDGLQTSLRTPEMRRILASSFVGSAIEFYDFILYATASSIVFAQLFFAGLGPGLSLFASFSTLAAGYLARPLGGVIFGHFGDKVGRKKALIVSMIMMGTVTVIIGLMPPTASIGMIAPISLFILRIIQGVAVGGEWGGAALMALEHAPKKRRGLAAAFANAGGPAGAILATLVLSLTATLTGDGFATWGWRLPFLLSAVLIVVGLVIRLKVSETPAFQQLESESEERKVPLLTVFARFKKQVLIALLATMTIYVSQGLTTVWGVSVAVAAGEDKSEVLKWKALGALITLIVTFVVARLSDRLGRKRTLIGAHIVAVVLAVPIVLLIVSGEIHQYALAIILGNGIVQGMCYGPIAAYVSELFPPQVRYSGASAGYQLAAALGAGLSPMIASALILIPGTGPYLIGGVWAVIAVIGAIAVFKSRPFAEDSEPGEPESEPETEGAPATTKTQRTAV</sequence>
<dbReference type="InterPro" id="IPR005829">
    <property type="entry name" value="Sugar_transporter_CS"/>
</dbReference>
<dbReference type="SUPFAM" id="SSF103473">
    <property type="entry name" value="MFS general substrate transporter"/>
    <property type="match status" value="1"/>
</dbReference>
<feature type="region of interest" description="Disordered" evidence="7">
    <location>
        <begin position="434"/>
        <end position="462"/>
    </location>
</feature>
<feature type="transmembrane region" description="Helical" evidence="8">
    <location>
        <begin position="251"/>
        <end position="274"/>
    </location>
</feature>
<dbReference type="GO" id="GO:0022857">
    <property type="term" value="F:transmembrane transporter activity"/>
    <property type="evidence" value="ECO:0007669"/>
    <property type="project" value="InterPro"/>
</dbReference>
<dbReference type="InterPro" id="IPR036259">
    <property type="entry name" value="MFS_trans_sf"/>
</dbReference>
<feature type="transmembrane region" description="Helical" evidence="8">
    <location>
        <begin position="98"/>
        <end position="116"/>
    </location>
</feature>
<organism evidence="10 11">
    <name type="scientific">Brevibacterium sandarakinum</name>
    <dbReference type="NCBI Taxonomy" id="629680"/>
    <lineage>
        <taxon>Bacteria</taxon>
        <taxon>Bacillati</taxon>
        <taxon>Actinomycetota</taxon>
        <taxon>Actinomycetes</taxon>
        <taxon>Micrococcales</taxon>
        <taxon>Brevibacteriaceae</taxon>
        <taxon>Brevibacterium</taxon>
    </lineage>
</organism>
<dbReference type="Proteomes" id="UP000199700">
    <property type="component" value="Chromosome"/>
</dbReference>
<dbReference type="Gene3D" id="1.20.1250.20">
    <property type="entry name" value="MFS general substrate transporter like domains"/>
    <property type="match status" value="2"/>
</dbReference>
<name>A0A1H1LT88_BRESA</name>
<reference evidence="10" key="1">
    <citation type="submission" date="2016-10" db="EMBL/GenBank/DDBJ databases">
        <authorList>
            <person name="Varghese N."/>
            <person name="Submissions S."/>
        </authorList>
    </citation>
    <scope>NUCLEOTIDE SEQUENCE [LARGE SCALE GENOMIC DNA]</scope>
    <source>
        <strain evidence="10">DSM 22082</strain>
    </source>
</reference>
<dbReference type="Pfam" id="PF07690">
    <property type="entry name" value="MFS_1"/>
    <property type="match status" value="1"/>
</dbReference>
<feature type="transmembrane region" description="Helical" evidence="8">
    <location>
        <begin position="50"/>
        <end position="77"/>
    </location>
</feature>
<evidence type="ECO:0000256" key="2">
    <source>
        <dbReference type="ARBA" id="ARBA00022448"/>
    </source>
</evidence>
<evidence type="ECO:0000256" key="1">
    <source>
        <dbReference type="ARBA" id="ARBA00004651"/>
    </source>
</evidence>
<keyword evidence="4 8" id="KW-0812">Transmembrane</keyword>
<keyword evidence="11" id="KW-1185">Reference proteome</keyword>
<feature type="transmembrane region" description="Helical" evidence="8">
    <location>
        <begin position="25"/>
        <end position="44"/>
    </location>
</feature>
<feature type="transmembrane region" description="Helical" evidence="8">
    <location>
        <begin position="410"/>
        <end position="428"/>
    </location>
</feature>
<dbReference type="PANTHER" id="PTHR43045">
    <property type="entry name" value="SHIKIMATE TRANSPORTER"/>
    <property type="match status" value="1"/>
</dbReference>
<evidence type="ECO:0000313" key="11">
    <source>
        <dbReference type="Proteomes" id="UP000199700"/>
    </source>
</evidence>
<evidence type="ECO:0000256" key="7">
    <source>
        <dbReference type="SAM" id="MobiDB-lite"/>
    </source>
</evidence>
<dbReference type="GO" id="GO:0005886">
    <property type="term" value="C:plasma membrane"/>
    <property type="evidence" value="ECO:0007669"/>
    <property type="project" value="UniProtKB-SubCell"/>
</dbReference>
<feature type="transmembrane region" description="Helical" evidence="8">
    <location>
        <begin position="385"/>
        <end position="404"/>
    </location>
</feature>
<dbReference type="PANTHER" id="PTHR43045:SF1">
    <property type="entry name" value="SHIKIMATE TRANSPORTER"/>
    <property type="match status" value="1"/>
</dbReference>
<dbReference type="RefSeq" id="WP_092102584.1">
    <property type="nucleotide sequence ID" value="NZ_LT629739.1"/>
</dbReference>
<dbReference type="InterPro" id="IPR020846">
    <property type="entry name" value="MFS_dom"/>
</dbReference>
<evidence type="ECO:0000256" key="8">
    <source>
        <dbReference type="SAM" id="Phobius"/>
    </source>
</evidence>
<dbReference type="PROSITE" id="PS50850">
    <property type="entry name" value="MFS"/>
    <property type="match status" value="1"/>
</dbReference>
<keyword evidence="5 8" id="KW-1133">Transmembrane helix</keyword>
<dbReference type="OrthoDB" id="8953821at2"/>
<protein>
    <submittedName>
        <fullName evidence="10">Sugar phosphate permease</fullName>
    </submittedName>
</protein>
<dbReference type="STRING" id="629680.SAMN04489751_0417"/>
<keyword evidence="2" id="KW-0813">Transport</keyword>
<dbReference type="PROSITE" id="PS00216">
    <property type="entry name" value="SUGAR_TRANSPORT_1"/>
    <property type="match status" value="1"/>
</dbReference>
<feature type="transmembrane region" description="Helical" evidence="8">
    <location>
        <begin position="197"/>
        <end position="216"/>
    </location>
</feature>
<feature type="compositionally biased region" description="Acidic residues" evidence="7">
    <location>
        <begin position="435"/>
        <end position="448"/>
    </location>
</feature>
<evidence type="ECO:0000256" key="4">
    <source>
        <dbReference type="ARBA" id="ARBA00022692"/>
    </source>
</evidence>
<evidence type="ECO:0000313" key="10">
    <source>
        <dbReference type="EMBL" id="SDR77751.1"/>
    </source>
</evidence>
<proteinExistence type="predicted"/>
<keyword evidence="6 8" id="KW-0472">Membrane</keyword>
<dbReference type="CDD" id="cd17369">
    <property type="entry name" value="MFS_ShiA_like"/>
    <property type="match status" value="1"/>
</dbReference>
<evidence type="ECO:0000256" key="6">
    <source>
        <dbReference type="ARBA" id="ARBA00023136"/>
    </source>
</evidence>
<feature type="domain" description="Major facilitator superfamily (MFS) profile" evidence="9">
    <location>
        <begin position="25"/>
        <end position="432"/>
    </location>
</feature>
<feature type="transmembrane region" description="Helical" evidence="8">
    <location>
        <begin position="163"/>
        <end position="185"/>
    </location>
</feature>
<dbReference type="EMBL" id="LT629739">
    <property type="protein sequence ID" value="SDR77751.1"/>
    <property type="molecule type" value="Genomic_DNA"/>
</dbReference>
<feature type="transmembrane region" description="Helical" evidence="8">
    <location>
        <begin position="343"/>
        <end position="364"/>
    </location>
</feature>
<feature type="transmembrane region" description="Helical" evidence="8">
    <location>
        <begin position="122"/>
        <end position="142"/>
    </location>
</feature>
<keyword evidence="3" id="KW-1003">Cell membrane</keyword>
<dbReference type="AlphaFoldDB" id="A0A1H1LT88"/>
<gene>
    <name evidence="10" type="ORF">SAMN04489751_0417</name>
</gene>
<feature type="transmembrane region" description="Helical" evidence="8">
    <location>
        <begin position="286"/>
        <end position="305"/>
    </location>
</feature>
<comment type="subcellular location">
    <subcellularLocation>
        <location evidence="1">Cell membrane</location>
        <topology evidence="1">Multi-pass membrane protein</topology>
    </subcellularLocation>
</comment>
<feature type="transmembrane region" description="Helical" evidence="8">
    <location>
        <begin position="317"/>
        <end position="337"/>
    </location>
</feature>
<dbReference type="InterPro" id="IPR011701">
    <property type="entry name" value="MFS"/>
</dbReference>
<accession>A0A1H1LT88</accession>
<evidence type="ECO:0000259" key="9">
    <source>
        <dbReference type="PROSITE" id="PS50850"/>
    </source>
</evidence>
<evidence type="ECO:0000256" key="3">
    <source>
        <dbReference type="ARBA" id="ARBA00022475"/>
    </source>
</evidence>